<feature type="transmembrane region" description="Helical" evidence="2">
    <location>
        <begin position="390"/>
        <end position="416"/>
    </location>
</feature>
<protein>
    <submittedName>
        <fullName evidence="3">Uncharacterized protein</fullName>
    </submittedName>
</protein>
<proteinExistence type="predicted"/>
<reference evidence="3 4" key="1">
    <citation type="submission" date="2020-06" db="EMBL/GenBank/DDBJ databases">
        <title>Nonomuraea sp. SMC257, a novel actinomycete isolated from soil.</title>
        <authorList>
            <person name="Chanama M."/>
        </authorList>
    </citation>
    <scope>NUCLEOTIDE SEQUENCE [LARGE SCALE GENOMIC DNA]</scope>
    <source>
        <strain evidence="3 4">SMC257</strain>
    </source>
</reference>
<feature type="transmembrane region" description="Helical" evidence="2">
    <location>
        <begin position="222"/>
        <end position="241"/>
    </location>
</feature>
<feature type="region of interest" description="Disordered" evidence="1">
    <location>
        <begin position="463"/>
        <end position="536"/>
    </location>
</feature>
<feature type="region of interest" description="Disordered" evidence="1">
    <location>
        <begin position="704"/>
        <end position="801"/>
    </location>
</feature>
<evidence type="ECO:0000313" key="4">
    <source>
        <dbReference type="Proteomes" id="UP000586042"/>
    </source>
</evidence>
<feature type="transmembrane region" description="Helical" evidence="2">
    <location>
        <begin position="247"/>
        <end position="268"/>
    </location>
</feature>
<evidence type="ECO:0000313" key="3">
    <source>
        <dbReference type="EMBL" id="NUW30503.1"/>
    </source>
</evidence>
<evidence type="ECO:0000256" key="1">
    <source>
        <dbReference type="SAM" id="MobiDB-lite"/>
    </source>
</evidence>
<keyword evidence="4" id="KW-1185">Reference proteome</keyword>
<accession>A0A7Y6I3J8</accession>
<dbReference type="EMBL" id="JABWGN010000002">
    <property type="protein sequence ID" value="NUW30503.1"/>
    <property type="molecule type" value="Genomic_DNA"/>
</dbReference>
<feature type="transmembrane region" description="Helical" evidence="2">
    <location>
        <begin position="275"/>
        <end position="295"/>
    </location>
</feature>
<keyword evidence="2" id="KW-1133">Transmembrane helix</keyword>
<feature type="transmembrane region" description="Helical" evidence="2">
    <location>
        <begin position="307"/>
        <end position="330"/>
    </location>
</feature>
<feature type="transmembrane region" description="Helical" evidence="2">
    <location>
        <begin position="436"/>
        <end position="455"/>
    </location>
</feature>
<organism evidence="3 4">
    <name type="scientific">Nonomuraea montanisoli</name>
    <dbReference type="NCBI Taxonomy" id="2741721"/>
    <lineage>
        <taxon>Bacteria</taxon>
        <taxon>Bacillati</taxon>
        <taxon>Actinomycetota</taxon>
        <taxon>Actinomycetes</taxon>
        <taxon>Streptosporangiales</taxon>
        <taxon>Streptosporangiaceae</taxon>
        <taxon>Nonomuraea</taxon>
    </lineage>
</organism>
<feature type="transmembrane region" description="Helical" evidence="2">
    <location>
        <begin position="93"/>
        <end position="113"/>
    </location>
</feature>
<keyword evidence="2" id="KW-0472">Membrane</keyword>
<feature type="region of interest" description="Disordered" evidence="1">
    <location>
        <begin position="592"/>
        <end position="627"/>
    </location>
</feature>
<dbReference type="AlphaFoldDB" id="A0A7Y6I3J8"/>
<feature type="transmembrane region" description="Helical" evidence="2">
    <location>
        <begin position="184"/>
        <end position="206"/>
    </location>
</feature>
<dbReference type="Proteomes" id="UP000586042">
    <property type="component" value="Unassembled WGS sequence"/>
</dbReference>
<feature type="transmembrane region" description="Helical" evidence="2">
    <location>
        <begin position="362"/>
        <end position="383"/>
    </location>
</feature>
<feature type="transmembrane region" description="Helical" evidence="2">
    <location>
        <begin position="125"/>
        <end position="144"/>
    </location>
</feature>
<sequence length="801" mass="78367">MAVPPIQRTPNQPATGSDPGTTHPWFLDIVLALLIVAALPLAIVAIPNTVSVVGDLLPPGFDRLGLMRAHGLALPAMMLTVPLASVALGRVRVAYILVAGLALLAVADAAGGYAGSTFLVGVLRVLHGVGAGLLLPATLVAAWERPAVLRAIWSGVLALSLLSAQALALWPLDGVSDWKVTLQPYPMLTGAALVLAAAYLVLWLLYGRRPAPRPQPRERSRLLLATMPAAGIAIVAISTASEDWRPNIVIVVAVLAVGALLALASIGVPEARSLAYAMVAVGAVLLPSIAQVTYVEMGGLGGPGLKGLWGPFGVAGGLAVAAAVLVRLFVRREATWPAPLGLLSMVVGLCSVRVVVPAADGRVLVVPFTLLAVGAAVALTASLRRAGVGAALFGLALCFPGVLAGYLLGSGVQMAMLRGVSTPQQLVDRFVGALHLWALIGGFLVVAVIVLAALLSRRGPGAEMVGVEEGPDGPSGGGRSGDADADAEDGVDREGGSVGGSSGGRVEVSPGARSEAGEVARPGGGSGAGGSAATAGADGLISGDRATAGGGSGAAGAGNGSGGLGNGALGAFEASSEGMSRGDGAERREKALRGVGGRRGGSSPGAGGDVTAGDDGNAGRHATAASGATAVGDATAVSGAAWVGDPSAVSGAAGVGDPSAVSDPTAMHDATAMSDATAPSDAASVGGATAAGYAAARGDANVVGEGAEVGDDDAPTGAIPRVPASTANGRSPRKGSVPAQTPSPGPADGSGAFGERRTASGGDAGKRRRRASAADDAEAGATERLPAVPPQAASPEDGSQE</sequence>
<dbReference type="RefSeq" id="WP_175587993.1">
    <property type="nucleotide sequence ID" value="NZ_JABWGN010000002.1"/>
</dbReference>
<keyword evidence="2" id="KW-0812">Transmembrane</keyword>
<feature type="transmembrane region" description="Helical" evidence="2">
    <location>
        <begin position="66"/>
        <end position="86"/>
    </location>
</feature>
<feature type="transmembrane region" description="Helical" evidence="2">
    <location>
        <begin position="25"/>
        <end position="46"/>
    </location>
</feature>
<name>A0A7Y6I3J8_9ACTN</name>
<comment type="caution">
    <text evidence="3">The sequence shown here is derived from an EMBL/GenBank/DDBJ whole genome shotgun (WGS) entry which is preliminary data.</text>
</comment>
<feature type="compositionally biased region" description="Gly residues" evidence="1">
    <location>
        <begin position="594"/>
        <end position="610"/>
    </location>
</feature>
<gene>
    <name evidence="3" type="ORF">HTZ77_03555</name>
</gene>
<evidence type="ECO:0000256" key="2">
    <source>
        <dbReference type="SAM" id="Phobius"/>
    </source>
</evidence>
<feature type="transmembrane region" description="Helical" evidence="2">
    <location>
        <begin position="151"/>
        <end position="172"/>
    </location>
</feature>